<proteinExistence type="predicted"/>
<feature type="domain" description="Photosynthesis system II assembly factor Ycf48/Hcf136-like" evidence="3">
    <location>
        <begin position="15"/>
        <end position="75"/>
    </location>
</feature>
<organism evidence="4">
    <name type="scientific">hydrothermal vent metagenome</name>
    <dbReference type="NCBI Taxonomy" id="652676"/>
    <lineage>
        <taxon>unclassified sequences</taxon>
        <taxon>metagenomes</taxon>
        <taxon>ecological metagenomes</taxon>
    </lineage>
</organism>
<protein>
    <recommendedName>
        <fullName evidence="3">Photosynthesis system II assembly factor Ycf48/Hcf136-like domain-containing protein</fullName>
    </recommendedName>
</protein>
<feature type="non-terminal residue" evidence="4">
    <location>
        <position position="1"/>
    </location>
</feature>
<gene>
    <name evidence="4" type="ORF">MNBD_GAMMA02-419</name>
</gene>
<dbReference type="CDD" id="cd15482">
    <property type="entry name" value="Sialidase_non-viral"/>
    <property type="match status" value="1"/>
</dbReference>
<dbReference type="EMBL" id="UOFA01000079">
    <property type="protein sequence ID" value="VAW44109.1"/>
    <property type="molecule type" value="Genomic_DNA"/>
</dbReference>
<evidence type="ECO:0000256" key="1">
    <source>
        <dbReference type="ARBA" id="ARBA00022531"/>
    </source>
</evidence>
<dbReference type="InterPro" id="IPR015943">
    <property type="entry name" value="WD40/YVTN_repeat-like_dom_sf"/>
</dbReference>
<dbReference type="PANTHER" id="PTHR47199">
    <property type="entry name" value="PHOTOSYSTEM II STABILITY/ASSEMBLY FACTOR HCF136, CHLOROPLASTIC"/>
    <property type="match status" value="1"/>
</dbReference>
<evidence type="ECO:0000259" key="3">
    <source>
        <dbReference type="Pfam" id="PF14870"/>
    </source>
</evidence>
<dbReference type="Pfam" id="PF14870">
    <property type="entry name" value="PSII_BNR"/>
    <property type="match status" value="2"/>
</dbReference>
<feature type="domain" description="Photosynthesis system II assembly factor Ycf48/Hcf136-like" evidence="3">
    <location>
        <begin position="86"/>
        <end position="227"/>
    </location>
</feature>
<reference evidence="4" key="1">
    <citation type="submission" date="2018-06" db="EMBL/GenBank/DDBJ databases">
        <authorList>
            <person name="Zhirakovskaya E."/>
        </authorList>
    </citation>
    <scope>NUCLEOTIDE SEQUENCE</scope>
</reference>
<evidence type="ECO:0000256" key="2">
    <source>
        <dbReference type="ARBA" id="ARBA00023276"/>
    </source>
</evidence>
<evidence type="ECO:0000313" key="4">
    <source>
        <dbReference type="EMBL" id="VAW44109.1"/>
    </source>
</evidence>
<sequence>QSLMLSITKVGTSLLMVGERGHVLKSKDEGETWYQIKNVPVDISLTKVVAYNNHVWAVGHDAAIIHSQDAGETWELQFYDAEREVPFLSAHFVNETTGFVVGAYGTIFSTTDSGVTWVEGLIDEELDYHLNDITRGEDGNFYIAAEAGYFFRSLDQGETWEAIELPYMGSMFGVVTLTDTVVLFGLRGNILISKDQGENWQEVYTDLSNNLFGAYRLSNSKILIVGANGSRLVYENQSVEIFPGADSGDDYADVLVLGNRAILVGETGYKIQSIEK</sequence>
<dbReference type="InterPro" id="IPR036278">
    <property type="entry name" value="Sialidase_sf"/>
</dbReference>
<keyword evidence="2" id="KW-0604">Photosystem II</keyword>
<dbReference type="InterPro" id="IPR028203">
    <property type="entry name" value="PSII_CF48-like_dom"/>
</dbReference>
<accession>A0A3B0W498</accession>
<dbReference type="AlphaFoldDB" id="A0A3B0W498"/>
<dbReference type="GO" id="GO:0009523">
    <property type="term" value="C:photosystem II"/>
    <property type="evidence" value="ECO:0007669"/>
    <property type="project" value="UniProtKB-KW"/>
</dbReference>
<dbReference type="SUPFAM" id="SSF50939">
    <property type="entry name" value="Sialidases"/>
    <property type="match status" value="1"/>
</dbReference>
<dbReference type="GO" id="GO:0015979">
    <property type="term" value="P:photosynthesis"/>
    <property type="evidence" value="ECO:0007669"/>
    <property type="project" value="UniProtKB-KW"/>
</dbReference>
<dbReference type="PANTHER" id="PTHR47199:SF2">
    <property type="entry name" value="PHOTOSYSTEM II STABILITY_ASSEMBLY FACTOR HCF136, CHLOROPLASTIC"/>
    <property type="match status" value="1"/>
</dbReference>
<name>A0A3B0W498_9ZZZZ</name>
<keyword evidence="1" id="KW-0602">Photosynthesis</keyword>
<dbReference type="Gene3D" id="2.130.10.10">
    <property type="entry name" value="YVTN repeat-like/Quinoprotein amine dehydrogenase"/>
    <property type="match status" value="1"/>
</dbReference>